<name>A0ABW6U4E3_9ACTN</name>
<dbReference type="PANTHER" id="PTHR43543:SF1">
    <property type="entry name" value="MALONIC SEMIALDEHYDE REDUCTASE RUTE-RELATED"/>
    <property type="match status" value="1"/>
</dbReference>
<dbReference type="RefSeq" id="WP_388631518.1">
    <property type="nucleotide sequence ID" value="NZ_JBIAUT010000011.1"/>
</dbReference>
<dbReference type="InterPro" id="IPR029479">
    <property type="entry name" value="Nitroreductase"/>
</dbReference>
<dbReference type="InterPro" id="IPR000415">
    <property type="entry name" value="Nitroreductase-like"/>
</dbReference>
<dbReference type="SUPFAM" id="SSF55469">
    <property type="entry name" value="FMN-dependent nitroreductase-like"/>
    <property type="match status" value="1"/>
</dbReference>
<keyword evidence="3" id="KW-1185">Reference proteome</keyword>
<comment type="caution">
    <text evidence="2">The sequence shown here is derived from an EMBL/GenBank/DDBJ whole genome shotgun (WGS) entry which is preliminary data.</text>
</comment>
<dbReference type="InterPro" id="IPR050461">
    <property type="entry name" value="Nitroreductase_HadB/RutE"/>
</dbReference>
<evidence type="ECO:0000259" key="1">
    <source>
        <dbReference type="Pfam" id="PF00881"/>
    </source>
</evidence>
<sequence length="204" mass="22531">MPMTPPGSALRLDTVAQDLLFRQAHSTHVFTDEPVTDETVQAVYDLVKYGPTAFNQQPLRVVLVRSHEARRKLVGHMARGNREKTARSPLVAILAGDRDFHTELPEQFPLFPEAATRFYSDPAIRERSAEFNGALQVAYFIIGVRAAGLAAGPMSGFDAIGINKEFFAESAHFVLAVVNIGWPPEGARHSRGPRLDFEQVFTTA</sequence>
<dbReference type="EMBL" id="JBIAUT010000011">
    <property type="protein sequence ID" value="MFF4219694.1"/>
    <property type="molecule type" value="Genomic_DNA"/>
</dbReference>
<dbReference type="Gene3D" id="3.40.109.10">
    <property type="entry name" value="NADH Oxidase"/>
    <property type="match status" value="1"/>
</dbReference>
<evidence type="ECO:0000313" key="3">
    <source>
        <dbReference type="Proteomes" id="UP001602123"/>
    </source>
</evidence>
<dbReference type="GO" id="GO:0035527">
    <property type="term" value="F:3-hydroxypropionate dehydrogenase (NADP+) activity"/>
    <property type="evidence" value="ECO:0007669"/>
    <property type="project" value="UniProtKB-EC"/>
</dbReference>
<keyword evidence="2" id="KW-0560">Oxidoreductase</keyword>
<dbReference type="NCBIfam" id="NF003768">
    <property type="entry name" value="PRK05365.1"/>
    <property type="match status" value="1"/>
</dbReference>
<dbReference type="Proteomes" id="UP001602123">
    <property type="component" value="Unassembled WGS sequence"/>
</dbReference>
<dbReference type="EC" id="1.1.1.298" evidence="2"/>
<gene>
    <name evidence="2" type="ORF">ACFYZM_25955</name>
</gene>
<organism evidence="2 3">
    <name type="scientific">Streptomyces nondiastaticus</name>
    <dbReference type="NCBI Taxonomy" id="3154512"/>
    <lineage>
        <taxon>Bacteria</taxon>
        <taxon>Bacillati</taxon>
        <taxon>Actinomycetota</taxon>
        <taxon>Actinomycetes</taxon>
        <taxon>Kitasatosporales</taxon>
        <taxon>Streptomycetaceae</taxon>
        <taxon>Streptomyces</taxon>
    </lineage>
</organism>
<reference evidence="2 3" key="1">
    <citation type="submission" date="2024-10" db="EMBL/GenBank/DDBJ databases">
        <title>The Natural Products Discovery Center: Release of the First 8490 Sequenced Strains for Exploring Actinobacteria Biosynthetic Diversity.</title>
        <authorList>
            <person name="Kalkreuter E."/>
            <person name="Kautsar S.A."/>
            <person name="Yang D."/>
            <person name="Bader C.D."/>
            <person name="Teijaro C.N."/>
            <person name="Fluegel L."/>
            <person name="Davis C.M."/>
            <person name="Simpson J.R."/>
            <person name="Lauterbach L."/>
            <person name="Steele A.D."/>
            <person name="Gui C."/>
            <person name="Meng S."/>
            <person name="Li G."/>
            <person name="Viehrig K."/>
            <person name="Ye F."/>
            <person name="Su P."/>
            <person name="Kiefer A.F."/>
            <person name="Nichols A."/>
            <person name="Cepeda A.J."/>
            <person name="Yan W."/>
            <person name="Fan B."/>
            <person name="Jiang Y."/>
            <person name="Adhikari A."/>
            <person name="Zheng C.-J."/>
            <person name="Schuster L."/>
            <person name="Cowan T.M."/>
            <person name="Smanski M.J."/>
            <person name="Chevrette M.G."/>
            <person name="De Carvalho L.P.S."/>
            <person name="Shen B."/>
        </authorList>
    </citation>
    <scope>NUCLEOTIDE SEQUENCE [LARGE SCALE GENOMIC DNA]</scope>
    <source>
        <strain evidence="2 3">NPDC001650</strain>
    </source>
</reference>
<evidence type="ECO:0000313" key="2">
    <source>
        <dbReference type="EMBL" id="MFF4219694.1"/>
    </source>
</evidence>
<protein>
    <submittedName>
        <fullName evidence="2">Malonic semialdehyde reductase</fullName>
        <ecNumber evidence="2">1.1.1.298</ecNumber>
    </submittedName>
</protein>
<proteinExistence type="predicted"/>
<dbReference type="Pfam" id="PF00881">
    <property type="entry name" value="Nitroreductase"/>
    <property type="match status" value="1"/>
</dbReference>
<dbReference type="PANTHER" id="PTHR43543">
    <property type="entry name" value="MALONIC SEMIALDEHYDE REDUCTASE RUTE-RELATED"/>
    <property type="match status" value="1"/>
</dbReference>
<accession>A0ABW6U4E3</accession>
<feature type="domain" description="Nitroreductase" evidence="1">
    <location>
        <begin position="22"/>
        <end position="182"/>
    </location>
</feature>